<dbReference type="EMBL" id="JAUEPT010000023">
    <property type="protein sequence ID" value="KAK0443267.1"/>
    <property type="molecule type" value="Genomic_DNA"/>
</dbReference>
<evidence type="ECO:0000313" key="2">
    <source>
        <dbReference type="EMBL" id="KAK0443267.1"/>
    </source>
</evidence>
<keyword evidence="1" id="KW-0472">Membrane</keyword>
<sequence>MSLDFTVACSFVRSGYMLFFLIMKGVSVRALDSLSIRRCAFGFMPFCLPGYITTNWVLEICSYSKSLSDALGLNNPTVLFTVAVIAYLEGSVPTCVHRRGLRNRGAWGLL</sequence>
<name>A0AA39MQV1_9AGAR</name>
<feature type="transmembrane region" description="Helical" evidence="1">
    <location>
        <begin position="39"/>
        <end position="58"/>
    </location>
</feature>
<evidence type="ECO:0000313" key="3">
    <source>
        <dbReference type="Proteomes" id="UP001175226"/>
    </source>
</evidence>
<organism evidence="2 3">
    <name type="scientific">Armillaria borealis</name>
    <dbReference type="NCBI Taxonomy" id="47425"/>
    <lineage>
        <taxon>Eukaryota</taxon>
        <taxon>Fungi</taxon>
        <taxon>Dikarya</taxon>
        <taxon>Basidiomycota</taxon>
        <taxon>Agaricomycotina</taxon>
        <taxon>Agaricomycetes</taxon>
        <taxon>Agaricomycetidae</taxon>
        <taxon>Agaricales</taxon>
        <taxon>Marasmiineae</taxon>
        <taxon>Physalacriaceae</taxon>
        <taxon>Armillaria</taxon>
    </lineage>
</organism>
<dbReference type="Proteomes" id="UP001175226">
    <property type="component" value="Unassembled WGS sequence"/>
</dbReference>
<feature type="transmembrane region" description="Helical" evidence="1">
    <location>
        <begin position="6"/>
        <end position="27"/>
    </location>
</feature>
<comment type="caution">
    <text evidence="2">The sequence shown here is derived from an EMBL/GenBank/DDBJ whole genome shotgun (WGS) entry which is preliminary data.</text>
</comment>
<accession>A0AA39MQV1</accession>
<proteinExistence type="predicted"/>
<dbReference type="AlphaFoldDB" id="A0AA39MQV1"/>
<keyword evidence="1" id="KW-1133">Transmembrane helix</keyword>
<keyword evidence="1" id="KW-0812">Transmembrane</keyword>
<feature type="transmembrane region" description="Helical" evidence="1">
    <location>
        <begin position="78"/>
        <end position="96"/>
    </location>
</feature>
<keyword evidence="3" id="KW-1185">Reference proteome</keyword>
<evidence type="ECO:0000256" key="1">
    <source>
        <dbReference type="SAM" id="Phobius"/>
    </source>
</evidence>
<gene>
    <name evidence="2" type="ORF">EV421DRAFT_1805844</name>
</gene>
<reference evidence="2" key="1">
    <citation type="submission" date="2023-06" db="EMBL/GenBank/DDBJ databases">
        <authorList>
            <consortium name="Lawrence Berkeley National Laboratory"/>
            <person name="Ahrendt S."/>
            <person name="Sahu N."/>
            <person name="Indic B."/>
            <person name="Wong-Bajracharya J."/>
            <person name="Merenyi Z."/>
            <person name="Ke H.-M."/>
            <person name="Monk M."/>
            <person name="Kocsube S."/>
            <person name="Drula E."/>
            <person name="Lipzen A."/>
            <person name="Balint B."/>
            <person name="Henrissat B."/>
            <person name="Andreopoulos B."/>
            <person name="Martin F.M."/>
            <person name="Harder C.B."/>
            <person name="Rigling D."/>
            <person name="Ford K.L."/>
            <person name="Foster G.D."/>
            <person name="Pangilinan J."/>
            <person name="Papanicolaou A."/>
            <person name="Barry K."/>
            <person name="LaButti K."/>
            <person name="Viragh M."/>
            <person name="Koriabine M."/>
            <person name="Yan M."/>
            <person name="Riley R."/>
            <person name="Champramary S."/>
            <person name="Plett K.L."/>
            <person name="Tsai I.J."/>
            <person name="Slot J."/>
            <person name="Sipos G."/>
            <person name="Plett J."/>
            <person name="Nagy L.G."/>
            <person name="Grigoriev I.V."/>
        </authorList>
    </citation>
    <scope>NUCLEOTIDE SEQUENCE</scope>
    <source>
        <strain evidence="2">FPL87.14</strain>
    </source>
</reference>
<protein>
    <submittedName>
        <fullName evidence="2">Uncharacterized protein</fullName>
    </submittedName>
</protein>